<evidence type="ECO:0000313" key="3">
    <source>
        <dbReference type="Proteomes" id="UP001596044"/>
    </source>
</evidence>
<reference evidence="3" key="1">
    <citation type="journal article" date="2019" name="Int. J. Syst. Evol. Microbiol.">
        <title>The Global Catalogue of Microorganisms (GCM) 10K type strain sequencing project: providing services to taxonomists for standard genome sequencing and annotation.</title>
        <authorList>
            <consortium name="The Broad Institute Genomics Platform"/>
            <consortium name="The Broad Institute Genome Sequencing Center for Infectious Disease"/>
            <person name="Wu L."/>
            <person name="Ma J."/>
        </authorList>
    </citation>
    <scope>NUCLEOTIDE SEQUENCE [LARGE SCALE GENOMIC DNA]</scope>
    <source>
        <strain evidence="3">KACC 11904</strain>
    </source>
</reference>
<organism evidence="2 3">
    <name type="scientific">Paenibacillus aestuarii</name>
    <dbReference type="NCBI Taxonomy" id="516965"/>
    <lineage>
        <taxon>Bacteria</taxon>
        <taxon>Bacillati</taxon>
        <taxon>Bacillota</taxon>
        <taxon>Bacilli</taxon>
        <taxon>Bacillales</taxon>
        <taxon>Paenibacillaceae</taxon>
        <taxon>Paenibacillus</taxon>
    </lineage>
</organism>
<feature type="domain" description="PilZ" evidence="1">
    <location>
        <begin position="5"/>
        <end position="113"/>
    </location>
</feature>
<accession>A0ABW0KE47</accession>
<dbReference type="RefSeq" id="WP_270878936.1">
    <property type="nucleotide sequence ID" value="NZ_JAQFVF010000022.1"/>
</dbReference>
<sequence length="147" mass="16889">MPFNKRESFRINLQIPLSAKFKIIGIENKATDTKYTKISIKDISAGGVRMHTPLDLPVNMNLLLEFTFQLFSQEMKVLGTITRKNILQSTLYEYGIKFSIADLTLENQLTRQLQLLSTRLRNTNILTSCSFCSEEELAEIYSNYPLT</sequence>
<dbReference type="Proteomes" id="UP001596044">
    <property type="component" value="Unassembled WGS sequence"/>
</dbReference>
<keyword evidence="3" id="KW-1185">Reference proteome</keyword>
<dbReference type="Gene3D" id="2.40.10.220">
    <property type="entry name" value="predicted glycosyltransferase like domains"/>
    <property type="match status" value="1"/>
</dbReference>
<protein>
    <submittedName>
        <fullName evidence="2">PilZ domain-containing protein</fullName>
    </submittedName>
</protein>
<gene>
    <name evidence="2" type="ORF">ACFPOG_21230</name>
</gene>
<comment type="caution">
    <text evidence="2">The sequence shown here is derived from an EMBL/GenBank/DDBJ whole genome shotgun (WGS) entry which is preliminary data.</text>
</comment>
<evidence type="ECO:0000259" key="1">
    <source>
        <dbReference type="Pfam" id="PF07238"/>
    </source>
</evidence>
<proteinExistence type="predicted"/>
<dbReference type="Pfam" id="PF07238">
    <property type="entry name" value="PilZ"/>
    <property type="match status" value="1"/>
</dbReference>
<evidence type="ECO:0000313" key="2">
    <source>
        <dbReference type="EMBL" id="MFC5450781.1"/>
    </source>
</evidence>
<dbReference type="InterPro" id="IPR009875">
    <property type="entry name" value="PilZ_domain"/>
</dbReference>
<dbReference type="EMBL" id="JBHSMJ010000029">
    <property type="protein sequence ID" value="MFC5450781.1"/>
    <property type="molecule type" value="Genomic_DNA"/>
</dbReference>
<name>A0ABW0KE47_9BACL</name>